<name>A0A1A8ZI07_PLAOA</name>
<gene>
    <name evidence="1" type="ORF">POVWA2_046030</name>
</gene>
<reference evidence="2" key="1">
    <citation type="submission" date="2016-05" db="EMBL/GenBank/DDBJ databases">
        <authorList>
            <person name="Naeem Raeece"/>
        </authorList>
    </citation>
    <scope>NUCLEOTIDE SEQUENCE [LARGE SCALE GENOMIC DNA]</scope>
</reference>
<sequence length="85" mass="9675">MDENFPKLWQMISISQIARYSAGKHKVARVSAAHALSKKSLLPVQSKILAPLIIFNFPLAHSFHTLLSTDWYTLRSVQRLSGKKR</sequence>
<accession>A0A1A8ZI07</accession>
<protein>
    <submittedName>
        <fullName evidence="1">Uncharacterized protein</fullName>
    </submittedName>
</protein>
<dbReference type="Proteomes" id="UP000078550">
    <property type="component" value="Unassembled WGS sequence"/>
</dbReference>
<proteinExistence type="predicted"/>
<dbReference type="AlphaFoldDB" id="A0A1A8ZI07"/>
<evidence type="ECO:0000313" key="2">
    <source>
        <dbReference type="Proteomes" id="UP000078550"/>
    </source>
</evidence>
<evidence type="ECO:0000313" key="1">
    <source>
        <dbReference type="EMBL" id="SBT43511.1"/>
    </source>
</evidence>
<organism evidence="1 2">
    <name type="scientific">Plasmodium ovale wallikeri</name>
    <dbReference type="NCBI Taxonomy" id="864142"/>
    <lineage>
        <taxon>Eukaryota</taxon>
        <taxon>Sar</taxon>
        <taxon>Alveolata</taxon>
        <taxon>Apicomplexa</taxon>
        <taxon>Aconoidasida</taxon>
        <taxon>Haemosporida</taxon>
        <taxon>Plasmodiidae</taxon>
        <taxon>Plasmodium</taxon>
        <taxon>Plasmodium (Plasmodium)</taxon>
    </lineage>
</organism>
<dbReference type="EMBL" id="FLRE01000167">
    <property type="protein sequence ID" value="SBT43511.1"/>
    <property type="molecule type" value="Genomic_DNA"/>
</dbReference>